<dbReference type="GO" id="GO:0005737">
    <property type="term" value="C:cytoplasm"/>
    <property type="evidence" value="ECO:0007669"/>
    <property type="project" value="TreeGrafter"/>
</dbReference>
<reference evidence="3 4" key="1">
    <citation type="journal article" date="2016" name="Nat. Commun.">
        <title>Thousands of microbial genomes shed light on interconnected biogeochemical processes in an aquifer system.</title>
        <authorList>
            <person name="Anantharaman K."/>
            <person name="Brown C.T."/>
            <person name="Hug L.A."/>
            <person name="Sharon I."/>
            <person name="Castelle C.J."/>
            <person name="Probst A.J."/>
            <person name="Thomas B.C."/>
            <person name="Singh A."/>
            <person name="Wilkins M.J."/>
            <person name="Karaoz U."/>
            <person name="Brodie E.L."/>
            <person name="Williams K.H."/>
            <person name="Hubbard S.S."/>
            <person name="Banfield J.F."/>
        </authorList>
    </citation>
    <scope>NUCLEOTIDE SEQUENCE [LARGE SCALE GENOMIC DNA]</scope>
</reference>
<dbReference type="InterPro" id="IPR051783">
    <property type="entry name" value="NAD(P)-dependent_oxidoreduct"/>
</dbReference>
<evidence type="ECO:0000256" key="1">
    <source>
        <dbReference type="SAM" id="Phobius"/>
    </source>
</evidence>
<dbReference type="SUPFAM" id="SSF51735">
    <property type="entry name" value="NAD(P)-binding Rossmann-fold domains"/>
    <property type="match status" value="1"/>
</dbReference>
<dbReference type="InterPro" id="IPR001509">
    <property type="entry name" value="Epimerase_deHydtase"/>
</dbReference>
<evidence type="ECO:0000313" key="3">
    <source>
        <dbReference type="EMBL" id="OGC47091.1"/>
    </source>
</evidence>
<feature type="transmembrane region" description="Helical" evidence="1">
    <location>
        <begin position="256"/>
        <end position="275"/>
    </location>
</feature>
<dbReference type="PANTHER" id="PTHR48079:SF6">
    <property type="entry name" value="NAD(P)-BINDING DOMAIN-CONTAINING PROTEIN-RELATED"/>
    <property type="match status" value="1"/>
</dbReference>
<gene>
    <name evidence="3" type="ORF">A2713_01875</name>
</gene>
<name>A0A1F4UQ35_UNCKA</name>
<sequence>MKILVTGASGFIGSHLVRVLIAAGHEVRVLVREFSRLDRLKDLKDSSLEITEGSLEDKDSLIKAVSGIKVIFHLAGQLGKFGLSNEVYYRTHVLSTKNLLEVSLGIPDFKQFIFTSTIGVFGPFRGEFFTESYTHSPTNIYEKTKSEAEKLVLEFIKNGFPATIIRPGLVYGPGDLHVLDIFKAVQNKKFFLIGRGENIIHPVYIDDLISGFLSVLNNSRAIGQSYNICGKETIKLKDFLEIIAKGLNVKLPKLKIPVWFAFLVLYPLVFLSKIFRFDPILTKSRLRFFIDSRASSIVKAQKELAYQPKFAFNEGVRLTIEAQRRKGFLK</sequence>
<keyword evidence="1" id="KW-0812">Transmembrane</keyword>
<protein>
    <recommendedName>
        <fullName evidence="2">NAD-dependent epimerase/dehydratase domain-containing protein</fullName>
    </recommendedName>
</protein>
<evidence type="ECO:0000313" key="4">
    <source>
        <dbReference type="Proteomes" id="UP000176444"/>
    </source>
</evidence>
<keyword evidence="1" id="KW-1133">Transmembrane helix</keyword>
<organism evidence="3 4">
    <name type="scientific">candidate division WWE3 bacterium RIFCSPHIGHO2_01_FULL_35_17</name>
    <dbReference type="NCBI Taxonomy" id="1802614"/>
    <lineage>
        <taxon>Bacteria</taxon>
        <taxon>Katanobacteria</taxon>
    </lineage>
</organism>
<proteinExistence type="predicted"/>
<accession>A0A1F4UQ35</accession>
<dbReference type="EMBL" id="MEUX01000022">
    <property type="protein sequence ID" value="OGC47091.1"/>
    <property type="molecule type" value="Genomic_DNA"/>
</dbReference>
<dbReference type="AlphaFoldDB" id="A0A1F4UQ35"/>
<feature type="domain" description="NAD-dependent epimerase/dehydratase" evidence="2">
    <location>
        <begin position="3"/>
        <end position="229"/>
    </location>
</feature>
<dbReference type="Proteomes" id="UP000176444">
    <property type="component" value="Unassembled WGS sequence"/>
</dbReference>
<keyword evidence="1" id="KW-0472">Membrane</keyword>
<dbReference type="Gene3D" id="3.40.50.720">
    <property type="entry name" value="NAD(P)-binding Rossmann-like Domain"/>
    <property type="match status" value="1"/>
</dbReference>
<dbReference type="PANTHER" id="PTHR48079">
    <property type="entry name" value="PROTEIN YEEZ"/>
    <property type="match status" value="1"/>
</dbReference>
<evidence type="ECO:0000259" key="2">
    <source>
        <dbReference type="Pfam" id="PF01370"/>
    </source>
</evidence>
<dbReference type="Pfam" id="PF01370">
    <property type="entry name" value="Epimerase"/>
    <property type="match status" value="1"/>
</dbReference>
<dbReference type="InterPro" id="IPR036291">
    <property type="entry name" value="NAD(P)-bd_dom_sf"/>
</dbReference>
<dbReference type="GO" id="GO:0004029">
    <property type="term" value="F:aldehyde dehydrogenase (NAD+) activity"/>
    <property type="evidence" value="ECO:0007669"/>
    <property type="project" value="TreeGrafter"/>
</dbReference>
<comment type="caution">
    <text evidence="3">The sequence shown here is derived from an EMBL/GenBank/DDBJ whole genome shotgun (WGS) entry which is preliminary data.</text>
</comment>